<dbReference type="Proteomes" id="UP000299102">
    <property type="component" value="Unassembled WGS sequence"/>
</dbReference>
<protein>
    <submittedName>
        <fullName evidence="2">Uncharacterized protein</fullName>
    </submittedName>
</protein>
<accession>A0A4C1TWJ4</accession>
<evidence type="ECO:0000256" key="1">
    <source>
        <dbReference type="SAM" id="MobiDB-lite"/>
    </source>
</evidence>
<reference evidence="2 3" key="1">
    <citation type="journal article" date="2019" name="Commun. Biol.">
        <title>The bagworm genome reveals a unique fibroin gene that provides high tensile strength.</title>
        <authorList>
            <person name="Kono N."/>
            <person name="Nakamura H."/>
            <person name="Ohtoshi R."/>
            <person name="Tomita M."/>
            <person name="Numata K."/>
            <person name="Arakawa K."/>
        </authorList>
    </citation>
    <scope>NUCLEOTIDE SEQUENCE [LARGE SCALE GENOMIC DNA]</scope>
</reference>
<evidence type="ECO:0000313" key="2">
    <source>
        <dbReference type="EMBL" id="GBP18423.1"/>
    </source>
</evidence>
<gene>
    <name evidence="2" type="ORF">EVAR_93825_1</name>
</gene>
<name>A0A4C1TWJ4_EUMVA</name>
<dbReference type="EMBL" id="BGZK01000097">
    <property type="protein sequence ID" value="GBP18423.1"/>
    <property type="molecule type" value="Genomic_DNA"/>
</dbReference>
<evidence type="ECO:0000313" key="3">
    <source>
        <dbReference type="Proteomes" id="UP000299102"/>
    </source>
</evidence>
<feature type="region of interest" description="Disordered" evidence="1">
    <location>
        <begin position="102"/>
        <end position="121"/>
    </location>
</feature>
<organism evidence="2 3">
    <name type="scientific">Eumeta variegata</name>
    <name type="common">Bagworm moth</name>
    <name type="synonym">Eumeta japonica</name>
    <dbReference type="NCBI Taxonomy" id="151549"/>
    <lineage>
        <taxon>Eukaryota</taxon>
        <taxon>Metazoa</taxon>
        <taxon>Ecdysozoa</taxon>
        <taxon>Arthropoda</taxon>
        <taxon>Hexapoda</taxon>
        <taxon>Insecta</taxon>
        <taxon>Pterygota</taxon>
        <taxon>Neoptera</taxon>
        <taxon>Endopterygota</taxon>
        <taxon>Lepidoptera</taxon>
        <taxon>Glossata</taxon>
        <taxon>Ditrysia</taxon>
        <taxon>Tineoidea</taxon>
        <taxon>Psychidae</taxon>
        <taxon>Oiketicinae</taxon>
        <taxon>Eumeta</taxon>
    </lineage>
</organism>
<comment type="caution">
    <text evidence="2">The sequence shown here is derived from an EMBL/GenBank/DDBJ whole genome shotgun (WGS) entry which is preliminary data.</text>
</comment>
<sequence length="121" mass="13271">MFAAERFRFCGEPACGTGVPIACKGSRAHSATAPAAFHMSPTLEKRAQENPWQDGKTTSKLLLIQTSCGSGSRQMSLRKRDKRRAVAKLDNDFKTGADPNYLLLTMDTNGPGEKRHMETRG</sequence>
<proteinExistence type="predicted"/>
<dbReference type="AlphaFoldDB" id="A0A4C1TWJ4"/>
<feature type="compositionally biased region" description="Basic and acidic residues" evidence="1">
    <location>
        <begin position="112"/>
        <end position="121"/>
    </location>
</feature>
<keyword evidence="3" id="KW-1185">Reference proteome</keyword>